<dbReference type="PANTHER" id="PTHR23130:SF171">
    <property type="entry name" value="OS01G0895300 PROTEIN"/>
    <property type="match status" value="1"/>
</dbReference>
<keyword evidence="4 10" id="KW-0732">Signal</keyword>
<evidence type="ECO:0000256" key="4">
    <source>
        <dbReference type="ARBA" id="ARBA00022729"/>
    </source>
</evidence>
<dbReference type="InterPro" id="IPR006593">
    <property type="entry name" value="Cyt_b561/ferric_Rdtase_TM"/>
</dbReference>
<reference evidence="13" key="1">
    <citation type="submission" date="2021-01" db="EMBL/GenBank/DDBJ databases">
        <authorList>
            <person name="Corre E."/>
            <person name="Pelletier E."/>
            <person name="Niang G."/>
            <person name="Scheremetjew M."/>
            <person name="Finn R."/>
            <person name="Kale V."/>
            <person name="Holt S."/>
            <person name="Cochrane G."/>
            <person name="Meng A."/>
            <person name="Brown T."/>
            <person name="Cohen L."/>
        </authorList>
    </citation>
    <scope>NUCLEOTIDE SEQUENCE</scope>
    <source>
        <strain evidence="13">CCMP 410</strain>
    </source>
</reference>
<protein>
    <recommendedName>
        <fullName evidence="14">Cytochrome b561 domain-containing protein</fullName>
    </recommendedName>
</protein>
<keyword evidence="2" id="KW-0813">Transport</keyword>
<gene>
    <name evidence="13" type="ORF">GOCE00092_LOCUS3959</name>
</gene>
<feature type="transmembrane region" description="Helical" evidence="9">
    <location>
        <begin position="527"/>
        <end position="547"/>
    </location>
</feature>
<dbReference type="PROSITE" id="PS50836">
    <property type="entry name" value="DOMON"/>
    <property type="match status" value="1"/>
</dbReference>
<sequence>MISAHFSSLALALLGTTIWNMGLVGAVPLLDATTGFSKSSESTFDHEMVLTDSLTFHWNDVSGNTVEGRLIHTAPSVDQAPSWLGFGIYDTFANTDPVTDSTPFMIGSDAVIGLVDAGTVEKYSLTGKTVADVTPATQTLASGILKQHDSDDGTVTTVMSFEKLLEEADAEEVSIRHKGTNVFLWAVGPPGQTALGKHEGVGAFTLDLAVVSQKAGGAGGDDGASTSDSNTSPVVLAECESNLEGATHSIALTPDVTLHYGVGEETLTGILVYQGEGWIGHAFSADGKMVGSTAIIGKPDEGTVELYSLGDQSVSGVVSAPDQSPLLAEGTSIKQENGVTTLRFVHLLKDGNTEWIQKTGLNTFLFALGVDNKFPAYHKERESYRIDLETCTAEALATKTKMGAFAAHGVFATLAWAICSPFAMTVAWFRTLVPSSWIYIHVFSNVLSFFFTLIAVIVAISALSVQTNPNHFSNPHHWVGLILLIGITFQVMNGFLRPPVEKRDPYAASHYDMENSWIKLPNSPRQLWYLTHRLMAVSMLGMAIYQIQSGLRLFARDFAVTSIAPWYWGYVGLFAACLVSLKFWIMYEEYKARRNMETMHIDHRSASGSSAGGLSHTDSELMPVSYGDVSS</sequence>
<dbReference type="SMART" id="SM00665">
    <property type="entry name" value="B561"/>
    <property type="match status" value="1"/>
</dbReference>
<evidence type="ECO:0000256" key="3">
    <source>
        <dbReference type="ARBA" id="ARBA00022692"/>
    </source>
</evidence>
<feature type="region of interest" description="Disordered" evidence="8">
    <location>
        <begin position="607"/>
        <end position="631"/>
    </location>
</feature>
<feature type="transmembrane region" description="Helical" evidence="9">
    <location>
        <begin position="405"/>
        <end position="430"/>
    </location>
</feature>
<dbReference type="InterPro" id="IPR045266">
    <property type="entry name" value="DOH_DOMON"/>
</dbReference>
<evidence type="ECO:0000256" key="2">
    <source>
        <dbReference type="ARBA" id="ARBA00022448"/>
    </source>
</evidence>
<feature type="chain" id="PRO_5030839935" description="Cytochrome b561 domain-containing protein" evidence="10">
    <location>
        <begin position="27"/>
        <end position="631"/>
    </location>
</feature>
<organism evidence="13">
    <name type="scientific">Grammatophora oceanica</name>
    <dbReference type="NCBI Taxonomy" id="210454"/>
    <lineage>
        <taxon>Eukaryota</taxon>
        <taxon>Sar</taxon>
        <taxon>Stramenopiles</taxon>
        <taxon>Ochrophyta</taxon>
        <taxon>Bacillariophyta</taxon>
        <taxon>Fragilariophyceae</taxon>
        <taxon>Fragilariophycidae</taxon>
        <taxon>Rhabdonematales</taxon>
        <taxon>Grammatophoraceae</taxon>
        <taxon>Grammatophora</taxon>
    </lineage>
</organism>
<feature type="signal peptide" evidence="10">
    <location>
        <begin position="1"/>
        <end position="26"/>
    </location>
</feature>
<keyword evidence="6 9" id="KW-1133">Transmembrane helix</keyword>
<evidence type="ECO:0000259" key="12">
    <source>
        <dbReference type="PROSITE" id="PS50939"/>
    </source>
</evidence>
<dbReference type="SMART" id="SM00664">
    <property type="entry name" value="DoH"/>
    <property type="match status" value="2"/>
</dbReference>
<dbReference type="GO" id="GO:0016020">
    <property type="term" value="C:membrane"/>
    <property type="evidence" value="ECO:0007669"/>
    <property type="project" value="UniProtKB-SubCell"/>
</dbReference>
<evidence type="ECO:0000256" key="6">
    <source>
        <dbReference type="ARBA" id="ARBA00022989"/>
    </source>
</evidence>
<evidence type="ECO:0000256" key="10">
    <source>
        <dbReference type="SAM" id="SignalP"/>
    </source>
</evidence>
<dbReference type="AlphaFoldDB" id="A0A7S1UQC6"/>
<feature type="domain" description="Cytochrome b561" evidence="12">
    <location>
        <begin position="371"/>
        <end position="590"/>
    </location>
</feature>
<dbReference type="CDD" id="cd08760">
    <property type="entry name" value="Cyt_b561_FRRS1_like"/>
    <property type="match status" value="1"/>
</dbReference>
<evidence type="ECO:0000256" key="1">
    <source>
        <dbReference type="ARBA" id="ARBA00004370"/>
    </source>
</evidence>
<evidence type="ECO:0000256" key="5">
    <source>
        <dbReference type="ARBA" id="ARBA00022982"/>
    </source>
</evidence>
<feature type="transmembrane region" description="Helical" evidence="9">
    <location>
        <begin position="442"/>
        <end position="465"/>
    </location>
</feature>
<accession>A0A7S1UQC6</accession>
<dbReference type="CDD" id="cd09631">
    <property type="entry name" value="DOMON_DOH"/>
    <property type="match status" value="2"/>
</dbReference>
<proteinExistence type="predicted"/>
<dbReference type="Pfam" id="PF03188">
    <property type="entry name" value="Cytochrom_B561"/>
    <property type="match status" value="1"/>
</dbReference>
<dbReference type="PROSITE" id="PS50939">
    <property type="entry name" value="CYTOCHROME_B561"/>
    <property type="match status" value="1"/>
</dbReference>
<keyword evidence="3 9" id="KW-0812">Transmembrane</keyword>
<keyword evidence="5" id="KW-0249">Electron transport</keyword>
<dbReference type="EMBL" id="HBGK01007669">
    <property type="protein sequence ID" value="CAD9275051.1"/>
    <property type="molecule type" value="Transcribed_RNA"/>
</dbReference>
<dbReference type="InterPro" id="IPR005018">
    <property type="entry name" value="DOMON_domain"/>
</dbReference>
<name>A0A7S1UQC6_9STRA</name>
<feature type="transmembrane region" description="Helical" evidence="9">
    <location>
        <begin position="477"/>
        <end position="496"/>
    </location>
</feature>
<evidence type="ECO:0000256" key="7">
    <source>
        <dbReference type="ARBA" id="ARBA00023136"/>
    </source>
</evidence>
<evidence type="ECO:0000259" key="11">
    <source>
        <dbReference type="PROSITE" id="PS50836"/>
    </source>
</evidence>
<feature type="domain" description="DOMON" evidence="11">
    <location>
        <begin position="52"/>
        <end position="188"/>
    </location>
</feature>
<keyword evidence="7 9" id="KW-0472">Membrane</keyword>
<evidence type="ECO:0000313" key="13">
    <source>
        <dbReference type="EMBL" id="CAD9275051.1"/>
    </source>
</evidence>
<evidence type="ECO:0000256" key="9">
    <source>
        <dbReference type="SAM" id="Phobius"/>
    </source>
</evidence>
<dbReference type="Gene3D" id="1.20.120.1770">
    <property type="match status" value="1"/>
</dbReference>
<evidence type="ECO:0008006" key="14">
    <source>
        <dbReference type="Google" id="ProtNLM"/>
    </source>
</evidence>
<dbReference type="PANTHER" id="PTHR23130">
    <property type="entry name" value="CYTOCHROME B561 AND DOMON DOMAIN-CONTAINING PROTEIN"/>
    <property type="match status" value="1"/>
</dbReference>
<evidence type="ECO:0000256" key="8">
    <source>
        <dbReference type="SAM" id="MobiDB-lite"/>
    </source>
</evidence>
<feature type="transmembrane region" description="Helical" evidence="9">
    <location>
        <begin position="567"/>
        <end position="587"/>
    </location>
</feature>
<comment type="subcellular location">
    <subcellularLocation>
        <location evidence="1">Membrane</location>
    </subcellularLocation>
</comment>